<evidence type="ECO:0000313" key="2">
    <source>
        <dbReference type="EMBL" id="QIM50675.1"/>
    </source>
</evidence>
<gene>
    <name evidence="2" type="ORF">G9Q37_00270</name>
</gene>
<reference evidence="2 3" key="1">
    <citation type="submission" date="2020-03" db="EMBL/GenBank/DDBJ databases">
        <title>Hydrogenophaga sp. nov. isolated from cyanobacterial mat.</title>
        <authorList>
            <person name="Thorat V."/>
            <person name="Kirdat K."/>
            <person name="Tiwarekar B."/>
            <person name="Costa E.D."/>
            <person name="Yadav A."/>
        </authorList>
    </citation>
    <scope>NUCLEOTIDE SEQUENCE [LARGE SCALE GENOMIC DNA]</scope>
    <source>
        <strain evidence="2 3">BA0156</strain>
    </source>
</reference>
<evidence type="ECO:0000313" key="3">
    <source>
        <dbReference type="Proteomes" id="UP000503162"/>
    </source>
</evidence>
<protein>
    <recommendedName>
        <fullName evidence="4">VCBS repeat-containing protein</fullName>
    </recommendedName>
</protein>
<name>A0A6G8IC93_9BURK</name>
<dbReference type="InterPro" id="IPR028994">
    <property type="entry name" value="Integrin_alpha_N"/>
</dbReference>
<feature type="chain" id="PRO_5026240432" description="VCBS repeat-containing protein" evidence="1">
    <location>
        <begin position="22"/>
        <end position="181"/>
    </location>
</feature>
<evidence type="ECO:0000256" key="1">
    <source>
        <dbReference type="SAM" id="SignalP"/>
    </source>
</evidence>
<evidence type="ECO:0008006" key="4">
    <source>
        <dbReference type="Google" id="ProtNLM"/>
    </source>
</evidence>
<dbReference type="Proteomes" id="UP000503162">
    <property type="component" value="Chromosome"/>
</dbReference>
<dbReference type="SUPFAM" id="SSF69318">
    <property type="entry name" value="Integrin alpha N-terminal domain"/>
    <property type="match status" value="1"/>
</dbReference>
<keyword evidence="1" id="KW-0732">Signal</keyword>
<proteinExistence type="predicted"/>
<dbReference type="KEGG" id="hcz:G9Q37_00270"/>
<feature type="signal peptide" evidence="1">
    <location>
        <begin position="1"/>
        <end position="21"/>
    </location>
</feature>
<keyword evidence="3" id="KW-1185">Reference proteome</keyword>
<dbReference type="EMBL" id="CP049989">
    <property type="protein sequence ID" value="QIM50675.1"/>
    <property type="molecule type" value="Genomic_DNA"/>
</dbReference>
<dbReference type="RefSeq" id="WP_166222884.1">
    <property type="nucleotide sequence ID" value="NZ_CP049989.1"/>
</dbReference>
<sequence length="181" mass="19182">MNARSCWLALGCLVAAAAVWAQPAAGPRLLFAGVAERLPTADQQAIFRLLDYRVAPGGKALVAPDCGEIAHETQVLDLNSDGVPEVLVIAGNGCTSGHTGSSVFLFVKNAQGRYTQQLGFPGASVTPLPTRSQGWQDLRIGTAGFCEPVWAWKGAAYDLQCSVETQRRGCQGLGPVKLCRR</sequence>
<organism evidence="2 3">
    <name type="scientific">Hydrogenophaga crocea</name>
    <dbReference type="NCBI Taxonomy" id="2716225"/>
    <lineage>
        <taxon>Bacteria</taxon>
        <taxon>Pseudomonadati</taxon>
        <taxon>Pseudomonadota</taxon>
        <taxon>Betaproteobacteria</taxon>
        <taxon>Burkholderiales</taxon>
        <taxon>Comamonadaceae</taxon>
        <taxon>Hydrogenophaga</taxon>
    </lineage>
</organism>
<accession>A0A6G8IC93</accession>
<dbReference type="AlphaFoldDB" id="A0A6G8IC93"/>